<gene>
    <name evidence="3" type="ORF">SAMN05421751_101235</name>
</gene>
<protein>
    <submittedName>
        <fullName evidence="3">Pimeloyl-ACP methyl ester carboxylesterase</fullName>
    </submittedName>
</protein>
<dbReference type="PANTHER" id="PTHR46118:SF4">
    <property type="entry name" value="PROTEIN ABHD11"/>
    <property type="match status" value="1"/>
</dbReference>
<dbReference type="PRINTS" id="PR00111">
    <property type="entry name" value="ABHYDROLASE"/>
</dbReference>
<dbReference type="Pfam" id="PF00561">
    <property type="entry name" value="Abhydrolase_1"/>
    <property type="match status" value="1"/>
</dbReference>
<evidence type="ECO:0000313" key="4">
    <source>
        <dbReference type="Proteomes" id="UP000236742"/>
    </source>
</evidence>
<dbReference type="GO" id="GO:0052689">
    <property type="term" value="F:carboxylic ester hydrolase activity"/>
    <property type="evidence" value="ECO:0007669"/>
    <property type="project" value="TreeGrafter"/>
</dbReference>
<proteinExistence type="predicted"/>
<dbReference type="AlphaFoldDB" id="A0A1H5RY21"/>
<accession>A0A1H5RY21</accession>
<dbReference type="InterPro" id="IPR000073">
    <property type="entry name" value="AB_hydrolase_1"/>
</dbReference>
<dbReference type="InterPro" id="IPR029058">
    <property type="entry name" value="AB_hydrolase_fold"/>
</dbReference>
<name>A0A1H5RY21_9RHOB</name>
<keyword evidence="1" id="KW-0378">Hydrolase</keyword>
<dbReference type="PANTHER" id="PTHR46118">
    <property type="entry name" value="PROTEIN ABHD11"/>
    <property type="match status" value="1"/>
</dbReference>
<evidence type="ECO:0000313" key="3">
    <source>
        <dbReference type="EMBL" id="SEF43246.1"/>
    </source>
</evidence>
<dbReference type="SUPFAM" id="SSF53474">
    <property type="entry name" value="alpha/beta-Hydrolases"/>
    <property type="match status" value="1"/>
</dbReference>
<sequence>MDEAALSIRETNWRRMGLAWARGRGYVDAMLNRIFHGAPTDRPPLVIAHGLYGSGRNWGVIARRLSDERQVIAVDMRNHGASPWSDRHGYEEMAADLAEVIEAAGGQADVVGHSMGGKAAMALALLYPDLVRRLVVADIAPVTYTHTQLPYIQAMRAVDLDRVERRSDAEAMLAEQGVERALQSFFTQSLDVANRRWRLNLDTLETEMARIMSFPELGRRWDGPALFLAGAESGYVRPEHRDAIRALFPKARFARIPGAGHWLHAERPREFEAAVRAFLNADPAEENGPAGGQARGA</sequence>
<dbReference type="Proteomes" id="UP000236742">
    <property type="component" value="Unassembled WGS sequence"/>
</dbReference>
<evidence type="ECO:0000259" key="2">
    <source>
        <dbReference type="Pfam" id="PF00561"/>
    </source>
</evidence>
<feature type="domain" description="AB hydrolase-1" evidence="2">
    <location>
        <begin position="43"/>
        <end position="268"/>
    </location>
</feature>
<keyword evidence="4" id="KW-1185">Reference proteome</keyword>
<dbReference type="Gene3D" id="3.40.50.1820">
    <property type="entry name" value="alpha/beta hydrolase"/>
    <property type="match status" value="1"/>
</dbReference>
<organism evidence="3 4">
    <name type="scientific">Jhaorihella thermophila</name>
    <dbReference type="NCBI Taxonomy" id="488547"/>
    <lineage>
        <taxon>Bacteria</taxon>
        <taxon>Pseudomonadati</taxon>
        <taxon>Pseudomonadota</taxon>
        <taxon>Alphaproteobacteria</taxon>
        <taxon>Rhodobacterales</taxon>
        <taxon>Paracoccaceae</taxon>
        <taxon>Jhaorihella</taxon>
    </lineage>
</organism>
<dbReference type="EMBL" id="FNVD01000001">
    <property type="protein sequence ID" value="SEF43246.1"/>
    <property type="molecule type" value="Genomic_DNA"/>
</dbReference>
<reference evidence="4" key="1">
    <citation type="submission" date="2016-10" db="EMBL/GenBank/DDBJ databases">
        <authorList>
            <person name="Varghese N."/>
            <person name="Submissions S."/>
        </authorList>
    </citation>
    <scope>NUCLEOTIDE SEQUENCE [LARGE SCALE GENOMIC DNA]</scope>
    <source>
        <strain evidence="4">DSM 23413</strain>
    </source>
</reference>
<evidence type="ECO:0000256" key="1">
    <source>
        <dbReference type="ARBA" id="ARBA00022801"/>
    </source>
</evidence>